<evidence type="ECO:0000256" key="1">
    <source>
        <dbReference type="ARBA" id="ARBA00022741"/>
    </source>
</evidence>
<dbReference type="Proteomes" id="UP000503251">
    <property type="component" value="Chromosome"/>
</dbReference>
<keyword evidence="3" id="KW-0456">Lyase</keyword>
<name>A0ABX6NCW6_9BACT</name>
<evidence type="ECO:0000313" key="5">
    <source>
        <dbReference type="Proteomes" id="UP000503251"/>
    </source>
</evidence>
<gene>
    <name evidence="4" type="ORF">E8L03_05660</name>
</gene>
<keyword evidence="2" id="KW-0210">Decarboxylase</keyword>
<dbReference type="EMBL" id="CP039543">
    <property type="protein sequence ID" value="QJT08444.1"/>
    <property type="molecule type" value="Genomic_DNA"/>
</dbReference>
<dbReference type="SUPFAM" id="SSF68923">
    <property type="entry name" value="PEP carboxykinase N-terminal domain"/>
    <property type="match status" value="1"/>
</dbReference>
<proteinExistence type="predicted"/>
<dbReference type="Gene3D" id="3.90.228.20">
    <property type="match status" value="1"/>
</dbReference>
<evidence type="ECO:0000313" key="4">
    <source>
        <dbReference type="EMBL" id="QJT08444.1"/>
    </source>
</evidence>
<organism evidence="4 5">
    <name type="scientific">Oceanidesulfovibrio marinus</name>
    <dbReference type="NCBI Taxonomy" id="370038"/>
    <lineage>
        <taxon>Bacteria</taxon>
        <taxon>Pseudomonadati</taxon>
        <taxon>Thermodesulfobacteriota</taxon>
        <taxon>Desulfovibrionia</taxon>
        <taxon>Desulfovibrionales</taxon>
        <taxon>Desulfovibrionaceae</taxon>
        <taxon>Oceanidesulfovibrio</taxon>
    </lineage>
</organism>
<evidence type="ECO:0000256" key="2">
    <source>
        <dbReference type="ARBA" id="ARBA00022793"/>
    </source>
</evidence>
<dbReference type="SUPFAM" id="SSF53795">
    <property type="entry name" value="PEP carboxykinase-like"/>
    <property type="match status" value="1"/>
</dbReference>
<keyword evidence="5" id="KW-1185">Reference proteome</keyword>
<accession>A0ABX6NCW6</accession>
<sequence length="576" mass="64617">MASKSTYEFYKDDLKSIPPTRAMAETLACDPRVRTVSAADAYELARRQKDVIETDMPIYPPAAKRLGLPGGATVLNNVHGRIVGRTAQARRFFNRMPGSEKRKVLGDVREALVGLRERPCIKAHAIVGLDSEMMIKATIVASEDDAINVFNWLVNFTPYEELAQEYEASAVLPVPDIIVVGDNRWTIRDPYYHDEGGAQLALVDEEANVMFNFGMRYFGERKKGTLTLAWTSGMRLGWAACHGGIKEFDFSGCANQHKSIGKRSIAFFGLSGTGKSSHTNAADNDGTLPEGVNKVVLHDDAFQIDREARVCRVWEPTLFDKTDSRPLGHPDWEYCISVMNHGVINVEGKVLPLGQDLRNPNGRALFDRDLLGKYVNRCRFPDLVCWLTKDTTLPPILRFDNHELAVAMGASLMTRRNHAENVSEEELKKLVFIPFANPFRVYPLWKDVAAFLDVMEHGAQCFCFNSVGFWKHSDSDLAPIPLKTSLTLQSAILLNQLEWRDWDLLSGAQIPTAESVDALLPGFAEMYNPDSVEARESYISTLTDRFAQRRRYLELSDLNESPELLVRLVKALKITA</sequence>
<dbReference type="RefSeq" id="WP_171266806.1">
    <property type="nucleotide sequence ID" value="NZ_CP039543.1"/>
</dbReference>
<keyword evidence="1" id="KW-0547">Nucleotide-binding</keyword>
<dbReference type="InterPro" id="IPR013035">
    <property type="entry name" value="PEP_carboxykinase_C"/>
</dbReference>
<dbReference type="InterPro" id="IPR008210">
    <property type="entry name" value="PEP_carboxykinase_N"/>
</dbReference>
<reference evidence="4 5" key="1">
    <citation type="submission" date="2019-04" db="EMBL/GenBank/DDBJ databases">
        <title>Isolation and culture of sulfate reducing bacteria from the cold seep of the South China Sea.</title>
        <authorList>
            <person name="Sun C."/>
            <person name="Liu R."/>
        </authorList>
    </citation>
    <scope>NUCLEOTIDE SEQUENCE [LARGE SCALE GENOMIC DNA]</scope>
    <source>
        <strain evidence="4 5">CS1</strain>
    </source>
</reference>
<evidence type="ECO:0000256" key="3">
    <source>
        <dbReference type="ARBA" id="ARBA00023239"/>
    </source>
</evidence>
<protein>
    <submittedName>
        <fullName evidence="4">Phosphoenolpyruvate carboxykinase (ATP)</fullName>
    </submittedName>
</protein>